<dbReference type="RefSeq" id="WP_221184822.1">
    <property type="nucleotide sequence ID" value="NZ_JACICF010000001.1"/>
</dbReference>
<dbReference type="InterPro" id="IPR001509">
    <property type="entry name" value="Epimerase_deHydtase"/>
</dbReference>
<dbReference type="GO" id="GO:0000271">
    <property type="term" value="P:polysaccharide biosynthetic process"/>
    <property type="evidence" value="ECO:0007669"/>
    <property type="project" value="UniProtKB-KW"/>
</dbReference>
<evidence type="ECO:0000256" key="1">
    <source>
        <dbReference type="ARBA" id="ARBA00006464"/>
    </source>
</evidence>
<organism evidence="6 7">
    <name type="scientific">Sphingomicrobium lutaoense</name>
    <dbReference type="NCBI Taxonomy" id="515949"/>
    <lineage>
        <taxon>Bacteria</taxon>
        <taxon>Pseudomonadati</taxon>
        <taxon>Pseudomonadota</taxon>
        <taxon>Alphaproteobacteria</taxon>
        <taxon>Sphingomonadales</taxon>
        <taxon>Sphingomonadaceae</taxon>
        <taxon>Sphingomicrobium</taxon>
    </lineage>
</organism>
<dbReference type="EMBL" id="JACICF010000001">
    <property type="protein sequence ID" value="MBB3763509.1"/>
    <property type="molecule type" value="Genomic_DNA"/>
</dbReference>
<sequence>MTNTERSLDGKTIALTGASGKLGRLLVPYLAKHGAQLRLFGRDAAALARIFPQHDCHHCADFGVAARGCDALVDLAVLNNDAKGDLKAFRAVNVDRFTALVGTARSIGIRRILAFSSTHALDPGNCSPYAISKAEAQEWARLDGGKDICWLVLPKLITAPEGSLSHTLWRWAAAIKPTIPANDALKAVHECLDNSNSSPVRRLVPDNGQNTLYRIASFLIDMAFVAFVILLIGWLMLLVTILIRLESRGPAIFAQPRVGKDERVFILYKFRTMRVGTRQAGTHEVSAAEVTRVGKWLRRLKIDELPQIFNIARRELSVVGPRPCLPVQQKLITERRNRGIYQIRPGLTGLAQINGVDMSNPVRLAQWDERYLQLRCLALDLRILVQTFLGRGGGDRTAN</sequence>
<gene>
    <name evidence="6" type="ORF">FHS50_000532</name>
</gene>
<feature type="domain" description="NAD-dependent epimerase/dehydratase" evidence="4">
    <location>
        <begin position="13"/>
        <end position="141"/>
    </location>
</feature>
<dbReference type="PANTHER" id="PTHR30576:SF10">
    <property type="entry name" value="SLL5057 PROTEIN"/>
    <property type="match status" value="1"/>
</dbReference>
<evidence type="ECO:0000256" key="3">
    <source>
        <dbReference type="SAM" id="Phobius"/>
    </source>
</evidence>
<dbReference type="InterPro" id="IPR036291">
    <property type="entry name" value="NAD(P)-bd_dom_sf"/>
</dbReference>
<feature type="domain" description="Bacterial sugar transferase" evidence="5">
    <location>
        <begin position="219"/>
        <end position="388"/>
    </location>
</feature>
<proteinExistence type="inferred from homology"/>
<dbReference type="Pfam" id="PF02397">
    <property type="entry name" value="Bac_transf"/>
    <property type="match status" value="1"/>
</dbReference>
<dbReference type="SUPFAM" id="SSF51735">
    <property type="entry name" value="NAD(P)-binding Rossmann-fold domains"/>
    <property type="match status" value="1"/>
</dbReference>
<keyword evidence="3" id="KW-0472">Membrane</keyword>
<accession>A0A839YWD7</accession>
<dbReference type="AlphaFoldDB" id="A0A839YWD7"/>
<dbReference type="Gene3D" id="3.40.50.720">
    <property type="entry name" value="NAD(P)-binding Rossmann-like Domain"/>
    <property type="match status" value="1"/>
</dbReference>
<dbReference type="GO" id="GO:0016780">
    <property type="term" value="F:phosphotransferase activity, for other substituted phosphate groups"/>
    <property type="evidence" value="ECO:0007669"/>
    <property type="project" value="TreeGrafter"/>
</dbReference>
<evidence type="ECO:0000313" key="6">
    <source>
        <dbReference type="EMBL" id="MBB3763509.1"/>
    </source>
</evidence>
<dbReference type="PANTHER" id="PTHR30576">
    <property type="entry name" value="COLANIC BIOSYNTHESIS UDP-GLUCOSE LIPID CARRIER TRANSFERASE"/>
    <property type="match status" value="1"/>
</dbReference>
<keyword evidence="7" id="KW-1185">Reference proteome</keyword>
<evidence type="ECO:0000256" key="2">
    <source>
        <dbReference type="ARBA" id="ARBA00023169"/>
    </source>
</evidence>
<keyword evidence="3" id="KW-1133">Transmembrane helix</keyword>
<dbReference type="Pfam" id="PF01370">
    <property type="entry name" value="Epimerase"/>
    <property type="match status" value="1"/>
</dbReference>
<reference evidence="6 7" key="1">
    <citation type="submission" date="2020-08" db="EMBL/GenBank/DDBJ databases">
        <title>Genomic Encyclopedia of Type Strains, Phase IV (KMG-IV): sequencing the most valuable type-strain genomes for metagenomic binning, comparative biology and taxonomic classification.</title>
        <authorList>
            <person name="Goeker M."/>
        </authorList>
    </citation>
    <scope>NUCLEOTIDE SEQUENCE [LARGE SCALE GENOMIC DNA]</scope>
    <source>
        <strain evidence="6 7">DSM 24194</strain>
    </source>
</reference>
<comment type="similarity">
    <text evidence="1">Belongs to the bacterial sugar transferase family.</text>
</comment>
<comment type="caution">
    <text evidence="6">The sequence shown here is derived from an EMBL/GenBank/DDBJ whole genome shotgun (WGS) entry which is preliminary data.</text>
</comment>
<keyword evidence="6" id="KW-0808">Transferase</keyword>
<keyword evidence="3" id="KW-0812">Transmembrane</keyword>
<evidence type="ECO:0000259" key="5">
    <source>
        <dbReference type="Pfam" id="PF02397"/>
    </source>
</evidence>
<keyword evidence="2" id="KW-0270">Exopolysaccharide synthesis</keyword>
<feature type="transmembrane region" description="Helical" evidence="3">
    <location>
        <begin position="218"/>
        <end position="243"/>
    </location>
</feature>
<dbReference type="InterPro" id="IPR003362">
    <property type="entry name" value="Bact_transf"/>
</dbReference>
<protein>
    <submittedName>
        <fullName evidence="6">Lipopolysaccharide/colanic/teichoic acid biosynthesis glycosyltransferase</fullName>
    </submittedName>
</protein>
<evidence type="ECO:0000313" key="7">
    <source>
        <dbReference type="Proteomes" id="UP000578569"/>
    </source>
</evidence>
<dbReference type="Proteomes" id="UP000578569">
    <property type="component" value="Unassembled WGS sequence"/>
</dbReference>
<evidence type="ECO:0000259" key="4">
    <source>
        <dbReference type="Pfam" id="PF01370"/>
    </source>
</evidence>
<name>A0A839YWD7_9SPHN</name>